<reference evidence="4 5" key="1">
    <citation type="submission" date="2018-08" db="EMBL/GenBank/DDBJ databases">
        <title>Aeromicrobium sp. M2KJ-4, whole genome shotgun sequence.</title>
        <authorList>
            <person name="Tuo L."/>
        </authorList>
    </citation>
    <scope>NUCLEOTIDE SEQUENCE [LARGE SCALE GENOMIC DNA]</scope>
    <source>
        <strain evidence="4 5">M2KJ-4</strain>
    </source>
</reference>
<gene>
    <name evidence="4" type="ORF">DX116_05715</name>
</gene>
<keyword evidence="1 2" id="KW-0238">DNA-binding</keyword>
<dbReference type="Proteomes" id="UP000265581">
    <property type="component" value="Unassembled WGS sequence"/>
</dbReference>
<dbReference type="EMBL" id="QUBR01000001">
    <property type="protein sequence ID" value="REK73080.1"/>
    <property type="molecule type" value="Genomic_DNA"/>
</dbReference>
<dbReference type="PANTHER" id="PTHR30055">
    <property type="entry name" value="HTH-TYPE TRANSCRIPTIONAL REGULATOR RUTR"/>
    <property type="match status" value="1"/>
</dbReference>
<dbReference type="PANTHER" id="PTHR30055:SF226">
    <property type="entry name" value="HTH-TYPE TRANSCRIPTIONAL REGULATOR PKSA"/>
    <property type="match status" value="1"/>
</dbReference>
<dbReference type="AlphaFoldDB" id="A0A371PCG7"/>
<dbReference type="GO" id="GO:0000976">
    <property type="term" value="F:transcription cis-regulatory region binding"/>
    <property type="evidence" value="ECO:0007669"/>
    <property type="project" value="TreeGrafter"/>
</dbReference>
<dbReference type="PRINTS" id="PR00455">
    <property type="entry name" value="HTHTETR"/>
</dbReference>
<dbReference type="PROSITE" id="PS50977">
    <property type="entry name" value="HTH_TETR_2"/>
    <property type="match status" value="1"/>
</dbReference>
<dbReference type="SUPFAM" id="SSF46689">
    <property type="entry name" value="Homeodomain-like"/>
    <property type="match status" value="1"/>
</dbReference>
<evidence type="ECO:0000313" key="5">
    <source>
        <dbReference type="Proteomes" id="UP000265581"/>
    </source>
</evidence>
<feature type="domain" description="HTH tetR-type" evidence="3">
    <location>
        <begin position="23"/>
        <end position="83"/>
    </location>
</feature>
<sequence>MGRAYHGHLMSADTIEHLQARSRRSAEQILRAAVQVITRQGIHDFTMSAVSDAAGISIGGVYGRYPNKEALLRAVKDEVLTGLETDVQRQLDAADPGSRALLGAFTHVVSNAFAESSGLYAFIFIHSAQDAAMKARGFAFHQRVKGLLQERLLDHGVTDQTGVDVAYDMIMQSLLMRVISMGNVPDGEVPYAGFPDPDLYAREIVLAVDAYVAQRSRPA</sequence>
<accession>A0A371PCG7</accession>
<evidence type="ECO:0000256" key="1">
    <source>
        <dbReference type="ARBA" id="ARBA00023125"/>
    </source>
</evidence>
<dbReference type="InterPro" id="IPR009057">
    <property type="entry name" value="Homeodomain-like_sf"/>
</dbReference>
<protein>
    <submittedName>
        <fullName evidence="4">TetR/AcrR family transcriptional regulator</fullName>
    </submittedName>
</protein>
<dbReference type="Pfam" id="PF00440">
    <property type="entry name" value="TetR_N"/>
    <property type="match status" value="1"/>
</dbReference>
<dbReference type="InterPro" id="IPR001647">
    <property type="entry name" value="HTH_TetR"/>
</dbReference>
<feature type="DNA-binding region" description="H-T-H motif" evidence="2">
    <location>
        <begin position="46"/>
        <end position="65"/>
    </location>
</feature>
<evidence type="ECO:0000313" key="4">
    <source>
        <dbReference type="EMBL" id="REK73080.1"/>
    </source>
</evidence>
<evidence type="ECO:0000259" key="3">
    <source>
        <dbReference type="PROSITE" id="PS50977"/>
    </source>
</evidence>
<dbReference type="GO" id="GO:0003700">
    <property type="term" value="F:DNA-binding transcription factor activity"/>
    <property type="evidence" value="ECO:0007669"/>
    <property type="project" value="TreeGrafter"/>
</dbReference>
<dbReference type="Gene3D" id="1.10.357.10">
    <property type="entry name" value="Tetracycline Repressor, domain 2"/>
    <property type="match status" value="1"/>
</dbReference>
<proteinExistence type="predicted"/>
<evidence type="ECO:0000256" key="2">
    <source>
        <dbReference type="PROSITE-ProRule" id="PRU00335"/>
    </source>
</evidence>
<name>A0A371PCG7_9ACTN</name>
<organism evidence="4 5">
    <name type="scientific">Aeromicrobium endophyticum</name>
    <dbReference type="NCBI Taxonomy" id="2292704"/>
    <lineage>
        <taxon>Bacteria</taxon>
        <taxon>Bacillati</taxon>
        <taxon>Actinomycetota</taxon>
        <taxon>Actinomycetes</taxon>
        <taxon>Propionibacteriales</taxon>
        <taxon>Nocardioidaceae</taxon>
        <taxon>Aeromicrobium</taxon>
    </lineage>
</organism>
<keyword evidence="5" id="KW-1185">Reference proteome</keyword>
<dbReference type="InterPro" id="IPR050109">
    <property type="entry name" value="HTH-type_TetR-like_transc_reg"/>
</dbReference>
<comment type="caution">
    <text evidence="4">The sequence shown here is derived from an EMBL/GenBank/DDBJ whole genome shotgun (WGS) entry which is preliminary data.</text>
</comment>